<keyword evidence="3 9" id="KW-0479">Metal-binding</keyword>
<evidence type="ECO:0000256" key="1">
    <source>
        <dbReference type="ARBA" id="ARBA00005094"/>
    </source>
</evidence>
<dbReference type="SUPFAM" id="SSF51735">
    <property type="entry name" value="NAD(P)-binding Rossmann-fold domains"/>
    <property type="match status" value="1"/>
</dbReference>
<dbReference type="InterPro" id="IPR036169">
    <property type="entry name" value="DXPR_C_sf"/>
</dbReference>
<dbReference type="UniPathway" id="UPA00056">
    <property type="reaction ID" value="UER00092"/>
</dbReference>
<dbReference type="PANTHER" id="PTHR30525">
    <property type="entry name" value="1-DEOXY-D-XYLULOSE 5-PHOSPHATE REDUCTOISOMERASE"/>
    <property type="match status" value="1"/>
</dbReference>
<comment type="pathway">
    <text evidence="1 9">Isoprenoid biosynthesis; isopentenyl diphosphate biosynthesis via DXP pathway; isopentenyl diphosphate from 1-deoxy-D-xylulose 5-phosphate: step 1/6.</text>
</comment>
<feature type="binding site" evidence="9">
    <location>
        <position position="39"/>
    </location>
    <ligand>
        <name>NADPH</name>
        <dbReference type="ChEBI" id="CHEBI:57783"/>
    </ligand>
</feature>
<feature type="binding site" evidence="9">
    <location>
        <position position="125"/>
    </location>
    <ligand>
        <name>NADPH</name>
        <dbReference type="ChEBI" id="CHEBI:57783"/>
    </ligand>
</feature>
<feature type="binding site" evidence="9">
    <location>
        <position position="151"/>
    </location>
    <ligand>
        <name>1-deoxy-D-xylulose 5-phosphate</name>
        <dbReference type="ChEBI" id="CHEBI:57792"/>
    </ligand>
</feature>
<keyword evidence="4 9" id="KW-0521">NADP</keyword>
<dbReference type="AlphaFoldDB" id="A0A2T5KCG5"/>
<evidence type="ECO:0000259" key="10">
    <source>
        <dbReference type="Pfam" id="PF02670"/>
    </source>
</evidence>
<dbReference type="Gene3D" id="1.10.1740.10">
    <property type="match status" value="1"/>
</dbReference>
<keyword evidence="5 9" id="KW-0560">Oxidoreductase</keyword>
<comment type="function">
    <text evidence="9">Catalyzes the NADPH-dependent rearrangement and reduction of 1-deoxy-D-xylulose-5-phosphate (DXP) to 2-C-methyl-D-erythritol 4-phosphate (MEP).</text>
</comment>
<gene>
    <name evidence="9" type="primary">dxr</name>
    <name evidence="13" type="ORF">C8J28_103230</name>
</gene>
<protein>
    <recommendedName>
        <fullName evidence="9">1-deoxy-D-xylulose 5-phosphate reductoisomerase</fullName>
        <shortName evidence="9">DXP reductoisomerase</shortName>
        <ecNumber evidence="9">1.1.1.267</ecNumber>
    </recommendedName>
    <alternativeName>
        <fullName evidence="9">1-deoxyxylulose-5-phosphate reductoisomerase</fullName>
    </alternativeName>
    <alternativeName>
        <fullName evidence="9">2-C-methyl-D-erythritol 4-phosphate synthase</fullName>
    </alternativeName>
</protein>
<feature type="binding site" evidence="9">
    <location>
        <position position="151"/>
    </location>
    <ligand>
        <name>Mn(2+)</name>
        <dbReference type="ChEBI" id="CHEBI:29035"/>
    </ligand>
</feature>
<keyword evidence="9" id="KW-0460">Magnesium</keyword>
<dbReference type="GO" id="GO:0030604">
    <property type="term" value="F:1-deoxy-D-xylulose-5-phosphate reductoisomerase activity"/>
    <property type="evidence" value="ECO:0007669"/>
    <property type="project" value="UniProtKB-UniRule"/>
</dbReference>
<comment type="similarity">
    <text evidence="2 9">Belongs to the DXR family.</text>
</comment>
<evidence type="ECO:0000256" key="2">
    <source>
        <dbReference type="ARBA" id="ARBA00006825"/>
    </source>
</evidence>
<keyword evidence="7 9" id="KW-0414">Isoprene biosynthesis</keyword>
<dbReference type="Pfam" id="PF02670">
    <property type="entry name" value="DXP_reductoisom"/>
    <property type="match status" value="1"/>
</dbReference>
<evidence type="ECO:0000259" key="12">
    <source>
        <dbReference type="Pfam" id="PF13288"/>
    </source>
</evidence>
<dbReference type="Gene3D" id="3.40.50.720">
    <property type="entry name" value="NAD(P)-binding Rossmann-like Domain"/>
    <property type="match status" value="1"/>
</dbReference>
<reference evidence="13 14" key="1">
    <citation type="submission" date="2018-04" db="EMBL/GenBank/DDBJ databases">
        <title>Genomic Encyclopedia of Type Strains, Phase III (KMG-III): the genomes of soil and plant-associated and newly described type strains.</title>
        <authorList>
            <person name="Whitman W."/>
        </authorList>
    </citation>
    <scope>NUCLEOTIDE SEQUENCE [LARGE SCALE GENOMIC DNA]</scope>
    <source>
        <strain evidence="13 14">KA25</strain>
    </source>
</reference>
<dbReference type="InterPro" id="IPR026877">
    <property type="entry name" value="DXPR_C"/>
</dbReference>
<name>A0A2T5KCG5_9RHOB</name>
<feature type="domain" description="1-deoxy-D-xylulose 5-phosphate reductoisomerase C-terminal" evidence="11">
    <location>
        <begin position="145"/>
        <end position="228"/>
    </location>
</feature>
<dbReference type="GO" id="GO:0070402">
    <property type="term" value="F:NADPH binding"/>
    <property type="evidence" value="ECO:0007669"/>
    <property type="project" value="InterPro"/>
</dbReference>
<dbReference type="Pfam" id="PF13288">
    <property type="entry name" value="DXPR_C"/>
    <property type="match status" value="1"/>
</dbReference>
<comment type="caution">
    <text evidence="13">The sequence shown here is derived from an EMBL/GenBank/DDBJ whole genome shotgun (WGS) entry which is preliminary data.</text>
</comment>
<dbReference type="SUPFAM" id="SSF69055">
    <property type="entry name" value="1-deoxy-D-xylulose-5-phosphate reductoisomerase, C-terminal domain"/>
    <property type="match status" value="1"/>
</dbReference>
<feature type="binding site" evidence="9">
    <location>
        <position position="211"/>
    </location>
    <ligand>
        <name>1-deoxy-D-xylulose 5-phosphate</name>
        <dbReference type="ChEBI" id="CHEBI:57792"/>
    </ligand>
</feature>
<feature type="binding site" evidence="9">
    <location>
        <position position="150"/>
    </location>
    <ligand>
        <name>1-deoxy-D-xylulose 5-phosphate</name>
        <dbReference type="ChEBI" id="CHEBI:57792"/>
    </ligand>
</feature>
<feature type="binding site" evidence="9">
    <location>
        <position position="10"/>
    </location>
    <ligand>
        <name>NADPH</name>
        <dbReference type="ChEBI" id="CHEBI:57783"/>
    </ligand>
</feature>
<dbReference type="InterPro" id="IPR013512">
    <property type="entry name" value="DXP_reductoisomerase_N"/>
</dbReference>
<dbReference type="SUPFAM" id="SSF55347">
    <property type="entry name" value="Glyceraldehyde-3-phosphate dehydrogenase-like, C-terminal domain"/>
    <property type="match status" value="1"/>
</dbReference>
<evidence type="ECO:0000313" key="13">
    <source>
        <dbReference type="EMBL" id="PTR20103.1"/>
    </source>
</evidence>
<dbReference type="PANTHER" id="PTHR30525:SF0">
    <property type="entry name" value="1-DEOXY-D-XYLULOSE 5-PHOSPHATE REDUCTOISOMERASE, CHLOROPLASTIC"/>
    <property type="match status" value="1"/>
</dbReference>
<dbReference type="FunFam" id="3.40.50.720:FF:000045">
    <property type="entry name" value="1-deoxy-D-xylulose 5-phosphate reductoisomerase"/>
    <property type="match status" value="1"/>
</dbReference>
<accession>A0A2T5KCG5</accession>
<keyword evidence="13" id="KW-0413">Isomerase</keyword>
<feature type="domain" description="DXP reductoisomerase C-terminal" evidence="12">
    <location>
        <begin position="260"/>
        <end position="381"/>
    </location>
</feature>
<dbReference type="GO" id="GO:0051484">
    <property type="term" value="P:isopentenyl diphosphate biosynthetic process, methylerythritol 4-phosphate pathway involved in terpenoid biosynthetic process"/>
    <property type="evidence" value="ECO:0007669"/>
    <property type="project" value="TreeGrafter"/>
</dbReference>
<feature type="binding site" evidence="9">
    <location>
        <position position="175"/>
    </location>
    <ligand>
        <name>1-deoxy-D-xylulose 5-phosphate</name>
        <dbReference type="ChEBI" id="CHEBI:57792"/>
    </ligand>
</feature>
<feature type="binding site" evidence="9">
    <location>
        <position position="124"/>
    </location>
    <ligand>
        <name>1-deoxy-D-xylulose 5-phosphate</name>
        <dbReference type="ChEBI" id="CHEBI:57792"/>
    </ligand>
</feature>
<feature type="binding site" evidence="9">
    <location>
        <position position="12"/>
    </location>
    <ligand>
        <name>NADPH</name>
        <dbReference type="ChEBI" id="CHEBI:57783"/>
    </ligand>
</feature>
<evidence type="ECO:0000256" key="7">
    <source>
        <dbReference type="ARBA" id="ARBA00023229"/>
    </source>
</evidence>
<evidence type="ECO:0000256" key="9">
    <source>
        <dbReference type="HAMAP-Rule" id="MF_00183"/>
    </source>
</evidence>
<feature type="binding site" evidence="9">
    <location>
        <position position="40"/>
    </location>
    <ligand>
        <name>NADPH</name>
        <dbReference type="ChEBI" id="CHEBI:57783"/>
    </ligand>
</feature>
<dbReference type="EMBL" id="QAOT01000003">
    <property type="protein sequence ID" value="PTR20103.1"/>
    <property type="molecule type" value="Genomic_DNA"/>
</dbReference>
<feature type="binding site" evidence="9">
    <location>
        <position position="220"/>
    </location>
    <ligand>
        <name>1-deoxy-D-xylulose 5-phosphate</name>
        <dbReference type="ChEBI" id="CHEBI:57792"/>
    </ligand>
</feature>
<feature type="binding site" evidence="9">
    <location>
        <position position="217"/>
    </location>
    <ligand>
        <name>1-deoxy-D-xylulose 5-phosphate</name>
        <dbReference type="ChEBI" id="CHEBI:57792"/>
    </ligand>
</feature>
<dbReference type="HAMAP" id="MF_00183">
    <property type="entry name" value="DXP_reductoisom"/>
    <property type="match status" value="1"/>
</dbReference>
<comment type="cofactor">
    <cofactor evidence="9">
        <name>Mg(2+)</name>
        <dbReference type="ChEBI" id="CHEBI:18420"/>
    </cofactor>
    <cofactor evidence="9">
        <name>Mn(2+)</name>
        <dbReference type="ChEBI" id="CHEBI:29035"/>
    </cofactor>
</comment>
<organism evidence="13 14">
    <name type="scientific">Cereibacter azotoformans</name>
    <dbReference type="NCBI Taxonomy" id="43057"/>
    <lineage>
        <taxon>Bacteria</taxon>
        <taxon>Pseudomonadati</taxon>
        <taxon>Pseudomonadota</taxon>
        <taxon>Alphaproteobacteria</taxon>
        <taxon>Rhodobacterales</taxon>
        <taxon>Paracoccaceae</taxon>
        <taxon>Cereibacter</taxon>
    </lineage>
</organism>
<evidence type="ECO:0000256" key="8">
    <source>
        <dbReference type="ARBA" id="ARBA00048543"/>
    </source>
</evidence>
<dbReference type="GO" id="GO:0016853">
    <property type="term" value="F:isomerase activity"/>
    <property type="evidence" value="ECO:0007669"/>
    <property type="project" value="UniProtKB-KW"/>
</dbReference>
<feature type="binding site" evidence="9">
    <location>
        <position position="198"/>
    </location>
    <ligand>
        <name>1-deoxy-D-xylulose 5-phosphate</name>
        <dbReference type="ChEBI" id="CHEBI:57792"/>
    </ligand>
</feature>
<evidence type="ECO:0000256" key="3">
    <source>
        <dbReference type="ARBA" id="ARBA00022723"/>
    </source>
</evidence>
<sequence length="394" mass="41832">MRSLSIFGATGSIGESTFDLVMRKGGPEAFRTVALTGGRNVARLAEMARALKAELAVTAHEECLPALREALAGSGTEVAGGTQAIAEAADRPADWTMSAIVGAAGLVPGMRALKHGRTLALANKESLVTAGQLLMRTAEENGATILPVDSEHSAVFQALAGEDTTCVERVIITASGGPFRDWTLEQIRGCTVAQAMAHPNWSMGQRISIDSASMFNKALELIETREFFGFEPDRIEAVVHPQSIVHALVGFCDGGIMAHLGPADMRHAIGFALNWPGRGEVPVARLDLAQIANLTFQTPDEERFPALRLAREVMAARGLSGAAFNAAKEIALDHFIAGNIGFLDMAAVVEEALLAVSADPLFGKVPSTLEEVLAMDHLARKAAEEAASFRQQKR</sequence>
<feature type="binding site" evidence="9">
    <location>
        <position position="38"/>
    </location>
    <ligand>
        <name>NADPH</name>
        <dbReference type="ChEBI" id="CHEBI:57783"/>
    </ligand>
</feature>
<evidence type="ECO:0000256" key="4">
    <source>
        <dbReference type="ARBA" id="ARBA00022857"/>
    </source>
</evidence>
<dbReference type="EC" id="1.1.1.267" evidence="9"/>
<evidence type="ECO:0000259" key="11">
    <source>
        <dbReference type="Pfam" id="PF08436"/>
    </source>
</evidence>
<dbReference type="InterPro" id="IPR036291">
    <property type="entry name" value="NAD(P)-bd_dom_sf"/>
</dbReference>
<feature type="binding site" evidence="9">
    <location>
        <position position="149"/>
    </location>
    <ligand>
        <name>Mn(2+)</name>
        <dbReference type="ChEBI" id="CHEBI:29035"/>
    </ligand>
</feature>
<evidence type="ECO:0000256" key="5">
    <source>
        <dbReference type="ARBA" id="ARBA00023002"/>
    </source>
</evidence>
<feature type="binding site" evidence="9">
    <location>
        <position position="216"/>
    </location>
    <ligand>
        <name>1-deoxy-D-xylulose 5-phosphate</name>
        <dbReference type="ChEBI" id="CHEBI:57792"/>
    </ligand>
</feature>
<keyword evidence="14" id="KW-1185">Reference proteome</keyword>
<keyword evidence="6 9" id="KW-0464">Manganese</keyword>
<feature type="binding site" evidence="9">
    <location>
        <position position="204"/>
    </location>
    <ligand>
        <name>NADPH</name>
        <dbReference type="ChEBI" id="CHEBI:57783"/>
    </ligand>
</feature>
<feature type="binding site" evidence="9">
    <location>
        <position position="11"/>
    </location>
    <ligand>
        <name>NADPH</name>
        <dbReference type="ChEBI" id="CHEBI:57783"/>
    </ligand>
</feature>
<dbReference type="GO" id="GO:0030145">
    <property type="term" value="F:manganese ion binding"/>
    <property type="evidence" value="ECO:0007669"/>
    <property type="project" value="TreeGrafter"/>
</dbReference>
<evidence type="ECO:0000313" key="14">
    <source>
        <dbReference type="Proteomes" id="UP000244060"/>
    </source>
</evidence>
<evidence type="ECO:0000256" key="6">
    <source>
        <dbReference type="ARBA" id="ARBA00023211"/>
    </source>
</evidence>
<dbReference type="RefSeq" id="WP_101340782.1">
    <property type="nucleotide sequence ID" value="NZ_CP090021.1"/>
</dbReference>
<dbReference type="Proteomes" id="UP000244060">
    <property type="component" value="Unassembled WGS sequence"/>
</dbReference>
<dbReference type="InterPro" id="IPR003821">
    <property type="entry name" value="DXP_reductoisomerase"/>
</dbReference>
<proteinExistence type="inferred from homology"/>
<dbReference type="PIRSF" id="PIRSF006205">
    <property type="entry name" value="Dxp_reductismrs"/>
    <property type="match status" value="1"/>
</dbReference>
<comment type="catalytic activity">
    <reaction evidence="8">
        <text>2-C-methyl-D-erythritol 4-phosphate + NADP(+) = 1-deoxy-D-xylulose 5-phosphate + NADPH + H(+)</text>
        <dbReference type="Rhea" id="RHEA:13717"/>
        <dbReference type="ChEBI" id="CHEBI:15378"/>
        <dbReference type="ChEBI" id="CHEBI:57783"/>
        <dbReference type="ChEBI" id="CHEBI:57792"/>
        <dbReference type="ChEBI" id="CHEBI:58262"/>
        <dbReference type="ChEBI" id="CHEBI:58349"/>
        <dbReference type="EC" id="1.1.1.267"/>
    </reaction>
    <physiologicalReaction direction="right-to-left" evidence="8">
        <dbReference type="Rhea" id="RHEA:13719"/>
    </physiologicalReaction>
</comment>
<feature type="binding site" evidence="9">
    <location>
        <position position="123"/>
    </location>
    <ligand>
        <name>NADPH</name>
        <dbReference type="ChEBI" id="CHEBI:57783"/>
    </ligand>
</feature>
<dbReference type="OrthoDB" id="9806546at2"/>
<feature type="binding site" evidence="9">
    <location>
        <position position="13"/>
    </location>
    <ligand>
        <name>NADPH</name>
        <dbReference type="ChEBI" id="CHEBI:57783"/>
    </ligand>
</feature>
<dbReference type="NCBIfam" id="TIGR00243">
    <property type="entry name" value="Dxr"/>
    <property type="match status" value="1"/>
</dbReference>
<feature type="domain" description="1-deoxy-D-xylulose 5-phosphate reductoisomerase N-terminal" evidence="10">
    <location>
        <begin position="4"/>
        <end position="131"/>
    </location>
</feature>
<dbReference type="InterPro" id="IPR013644">
    <property type="entry name" value="DXP_reductoisomerase_C"/>
</dbReference>
<feature type="binding site" evidence="9">
    <location>
        <position position="220"/>
    </location>
    <ligand>
        <name>Mn(2+)</name>
        <dbReference type="ChEBI" id="CHEBI:29035"/>
    </ligand>
</feature>
<dbReference type="Pfam" id="PF08436">
    <property type="entry name" value="DXP_redisom_C"/>
    <property type="match status" value="1"/>
</dbReference>